<proteinExistence type="predicted"/>
<evidence type="ECO:0000313" key="3">
    <source>
        <dbReference type="Proteomes" id="UP001218188"/>
    </source>
</evidence>
<sequence length="234" mass="26031">MSGRRASARHGLFLVYALFDGSRRGTVDVWEKQQTSTVVDVAPPNYVVQRRLQRREKPVAAIESIMVQYAHRRNGVDRRGVLGLKQELNQSAASAESATESLLSQAAGWIMEGEPAGIGRIRGWFELSGVGCSPRRQWRSGNAGERVIGPGRRACMAHGVGHTIWTSTCGVPGRRKLPLDSGFPSTHTPLAEREHGRQRRQSTKSLGWWYGRHIIQLEHRPVARAGKLEPQSRL</sequence>
<gene>
    <name evidence="2" type="ORF">C8F04DRAFT_1181144</name>
</gene>
<organism evidence="2 3">
    <name type="scientific">Mycena alexandri</name>
    <dbReference type="NCBI Taxonomy" id="1745969"/>
    <lineage>
        <taxon>Eukaryota</taxon>
        <taxon>Fungi</taxon>
        <taxon>Dikarya</taxon>
        <taxon>Basidiomycota</taxon>
        <taxon>Agaricomycotina</taxon>
        <taxon>Agaricomycetes</taxon>
        <taxon>Agaricomycetidae</taxon>
        <taxon>Agaricales</taxon>
        <taxon>Marasmiineae</taxon>
        <taxon>Mycenaceae</taxon>
        <taxon>Mycena</taxon>
    </lineage>
</organism>
<accession>A0AAD6X4Y1</accession>
<evidence type="ECO:0000313" key="2">
    <source>
        <dbReference type="EMBL" id="KAJ7036802.1"/>
    </source>
</evidence>
<evidence type="ECO:0000256" key="1">
    <source>
        <dbReference type="SAM" id="MobiDB-lite"/>
    </source>
</evidence>
<name>A0AAD6X4Y1_9AGAR</name>
<reference evidence="2" key="1">
    <citation type="submission" date="2023-03" db="EMBL/GenBank/DDBJ databases">
        <title>Massive genome expansion in bonnet fungi (Mycena s.s.) driven by repeated elements and novel gene families across ecological guilds.</title>
        <authorList>
            <consortium name="Lawrence Berkeley National Laboratory"/>
            <person name="Harder C.B."/>
            <person name="Miyauchi S."/>
            <person name="Viragh M."/>
            <person name="Kuo A."/>
            <person name="Thoen E."/>
            <person name="Andreopoulos B."/>
            <person name="Lu D."/>
            <person name="Skrede I."/>
            <person name="Drula E."/>
            <person name="Henrissat B."/>
            <person name="Morin E."/>
            <person name="Kohler A."/>
            <person name="Barry K."/>
            <person name="LaButti K."/>
            <person name="Morin E."/>
            <person name="Salamov A."/>
            <person name="Lipzen A."/>
            <person name="Mereny Z."/>
            <person name="Hegedus B."/>
            <person name="Baldrian P."/>
            <person name="Stursova M."/>
            <person name="Weitz H."/>
            <person name="Taylor A."/>
            <person name="Grigoriev I.V."/>
            <person name="Nagy L.G."/>
            <person name="Martin F."/>
            <person name="Kauserud H."/>
        </authorList>
    </citation>
    <scope>NUCLEOTIDE SEQUENCE</scope>
    <source>
        <strain evidence="2">CBHHK200</strain>
    </source>
</reference>
<dbReference type="AlphaFoldDB" id="A0AAD6X4Y1"/>
<keyword evidence="3" id="KW-1185">Reference proteome</keyword>
<protein>
    <submittedName>
        <fullName evidence="2">Uncharacterized protein</fullName>
    </submittedName>
</protein>
<feature type="region of interest" description="Disordered" evidence="1">
    <location>
        <begin position="180"/>
        <end position="201"/>
    </location>
</feature>
<comment type="caution">
    <text evidence="2">The sequence shown here is derived from an EMBL/GenBank/DDBJ whole genome shotgun (WGS) entry which is preliminary data.</text>
</comment>
<dbReference type="Proteomes" id="UP001218188">
    <property type="component" value="Unassembled WGS sequence"/>
</dbReference>
<dbReference type="EMBL" id="JARJCM010000041">
    <property type="protein sequence ID" value="KAJ7036802.1"/>
    <property type="molecule type" value="Genomic_DNA"/>
</dbReference>